<gene>
    <name evidence="2" type="ORF">K458DRAFT_94026</name>
</gene>
<proteinExistence type="predicted"/>
<keyword evidence="3" id="KW-1185">Reference proteome</keyword>
<name>A0A6G1IQ20_9PLEO</name>
<dbReference type="Proteomes" id="UP000799291">
    <property type="component" value="Unassembled WGS sequence"/>
</dbReference>
<reference evidence="2" key="1">
    <citation type="journal article" date="2020" name="Stud. Mycol.">
        <title>101 Dothideomycetes genomes: a test case for predicting lifestyles and emergence of pathogens.</title>
        <authorList>
            <person name="Haridas S."/>
            <person name="Albert R."/>
            <person name="Binder M."/>
            <person name="Bloem J."/>
            <person name="Labutti K."/>
            <person name="Salamov A."/>
            <person name="Andreopoulos B."/>
            <person name="Baker S."/>
            <person name="Barry K."/>
            <person name="Bills G."/>
            <person name="Bluhm B."/>
            <person name="Cannon C."/>
            <person name="Castanera R."/>
            <person name="Culley D."/>
            <person name="Daum C."/>
            <person name="Ezra D."/>
            <person name="Gonzalez J."/>
            <person name="Henrissat B."/>
            <person name="Kuo A."/>
            <person name="Liang C."/>
            <person name="Lipzen A."/>
            <person name="Lutzoni F."/>
            <person name="Magnuson J."/>
            <person name="Mondo S."/>
            <person name="Nolan M."/>
            <person name="Ohm R."/>
            <person name="Pangilinan J."/>
            <person name="Park H.-J."/>
            <person name="Ramirez L."/>
            <person name="Alfaro M."/>
            <person name="Sun H."/>
            <person name="Tritt A."/>
            <person name="Yoshinaga Y."/>
            <person name="Zwiers L.-H."/>
            <person name="Turgeon B."/>
            <person name="Goodwin S."/>
            <person name="Spatafora J."/>
            <person name="Crous P."/>
            <person name="Grigoriev I."/>
        </authorList>
    </citation>
    <scope>NUCLEOTIDE SEQUENCE</scope>
    <source>
        <strain evidence="2">CBS 122367</strain>
    </source>
</reference>
<dbReference type="EMBL" id="MU005597">
    <property type="protein sequence ID" value="KAF2680344.1"/>
    <property type="molecule type" value="Genomic_DNA"/>
</dbReference>
<sequence length="126" mass="13093">MSTAARQESVERAQAAGQRPGAAACSAYLRSLSLGRLCRPLCVRCGRRRVAAAGGGAMVVFVSSPSSLSACERTSDGLCVRILAHPCPPEPSDTAAFGLSGAGDAPLERRQMRPDLGQESGRRCCS</sequence>
<feature type="region of interest" description="Disordered" evidence="1">
    <location>
        <begin position="94"/>
        <end position="126"/>
    </location>
</feature>
<accession>A0A6G1IQ20</accession>
<evidence type="ECO:0000313" key="2">
    <source>
        <dbReference type="EMBL" id="KAF2680344.1"/>
    </source>
</evidence>
<organism evidence="2 3">
    <name type="scientific">Lentithecium fluviatile CBS 122367</name>
    <dbReference type="NCBI Taxonomy" id="1168545"/>
    <lineage>
        <taxon>Eukaryota</taxon>
        <taxon>Fungi</taxon>
        <taxon>Dikarya</taxon>
        <taxon>Ascomycota</taxon>
        <taxon>Pezizomycotina</taxon>
        <taxon>Dothideomycetes</taxon>
        <taxon>Pleosporomycetidae</taxon>
        <taxon>Pleosporales</taxon>
        <taxon>Massarineae</taxon>
        <taxon>Lentitheciaceae</taxon>
        <taxon>Lentithecium</taxon>
    </lineage>
</organism>
<protein>
    <submittedName>
        <fullName evidence="2">Uncharacterized protein</fullName>
    </submittedName>
</protein>
<evidence type="ECO:0000313" key="3">
    <source>
        <dbReference type="Proteomes" id="UP000799291"/>
    </source>
</evidence>
<dbReference type="AlphaFoldDB" id="A0A6G1IQ20"/>
<evidence type="ECO:0000256" key="1">
    <source>
        <dbReference type="SAM" id="MobiDB-lite"/>
    </source>
</evidence>